<keyword evidence="1" id="KW-0472">Membrane</keyword>
<feature type="transmembrane region" description="Helical" evidence="1">
    <location>
        <begin position="13"/>
        <end position="35"/>
    </location>
</feature>
<dbReference type="AlphaFoldDB" id="A0A6C0EMF8"/>
<dbReference type="EMBL" id="MN738881">
    <property type="protein sequence ID" value="QHT29643.1"/>
    <property type="molecule type" value="Genomic_DNA"/>
</dbReference>
<sequence>MKLVGFTDMCPPAYVYLVVSTMAITVMFLQNYYVMQNVYGSPDHNVYCLGSYSCEVSSVGMLFLIKVLYILFWTWVLNLICRAGAPGFAWFLVLLPFLVSFILLASLFFQGS</sequence>
<evidence type="ECO:0000313" key="2">
    <source>
        <dbReference type="EMBL" id="QHT29643.1"/>
    </source>
</evidence>
<keyword evidence="1" id="KW-1133">Transmembrane helix</keyword>
<name>A0A6C0EMF8_9ZZZZ</name>
<feature type="transmembrane region" description="Helical" evidence="1">
    <location>
        <begin position="56"/>
        <end position="76"/>
    </location>
</feature>
<organism evidence="2">
    <name type="scientific">viral metagenome</name>
    <dbReference type="NCBI Taxonomy" id="1070528"/>
    <lineage>
        <taxon>unclassified sequences</taxon>
        <taxon>metagenomes</taxon>
        <taxon>organismal metagenomes</taxon>
    </lineage>
</organism>
<reference evidence="2" key="1">
    <citation type="journal article" date="2020" name="Nature">
        <title>Giant virus diversity and host interactions through global metagenomics.</title>
        <authorList>
            <person name="Schulz F."/>
            <person name="Roux S."/>
            <person name="Paez-Espino D."/>
            <person name="Jungbluth S."/>
            <person name="Walsh D.A."/>
            <person name="Denef V.J."/>
            <person name="McMahon K.D."/>
            <person name="Konstantinidis K.T."/>
            <person name="Eloe-Fadrosh E.A."/>
            <person name="Kyrpides N.C."/>
            <person name="Woyke T."/>
        </authorList>
    </citation>
    <scope>NUCLEOTIDE SEQUENCE</scope>
    <source>
        <strain evidence="2">GVMAG-M-3300009068-24</strain>
    </source>
</reference>
<keyword evidence="1" id="KW-0812">Transmembrane</keyword>
<evidence type="ECO:0000256" key="1">
    <source>
        <dbReference type="SAM" id="Phobius"/>
    </source>
</evidence>
<feature type="transmembrane region" description="Helical" evidence="1">
    <location>
        <begin position="88"/>
        <end position="109"/>
    </location>
</feature>
<accession>A0A6C0EMF8</accession>
<protein>
    <submittedName>
        <fullName evidence="2">Uncharacterized protein</fullName>
    </submittedName>
</protein>
<proteinExistence type="predicted"/>